<reference evidence="2 3" key="1">
    <citation type="submission" date="2010-07" db="EMBL/GenBank/DDBJ databases">
        <authorList>
            <person name="Muzny D."/>
            <person name="Qin X."/>
            <person name="Deng J."/>
            <person name="Jiang H."/>
            <person name="Liu Y."/>
            <person name="Qu J."/>
            <person name="Song X.-Z."/>
            <person name="Zhang L."/>
            <person name="Thornton R."/>
            <person name="Coyle M."/>
            <person name="Francisco L."/>
            <person name="Jackson L."/>
            <person name="Javaid M."/>
            <person name="Korchina V."/>
            <person name="Kovar C."/>
            <person name="Mata R."/>
            <person name="Mathew T."/>
            <person name="Ngo R."/>
            <person name="Nguyen L."/>
            <person name="Nguyen N."/>
            <person name="Okwuonu G."/>
            <person name="Ongeri F."/>
            <person name="Pham C."/>
            <person name="Simmons D."/>
            <person name="Wilczek-Boney K."/>
            <person name="Hale W."/>
            <person name="Jakkamsetti A."/>
            <person name="Pham P."/>
            <person name="Ruth R."/>
            <person name="San Lucas F."/>
            <person name="Warren J."/>
            <person name="Zhang J."/>
            <person name="Zhao Z."/>
            <person name="Zhou C."/>
            <person name="Zhu D."/>
            <person name="Lee S."/>
            <person name="Bess C."/>
            <person name="Blankenburg K."/>
            <person name="Forbes L."/>
            <person name="Fu Q."/>
            <person name="Gubbala S."/>
            <person name="Hirani K."/>
            <person name="Jayaseelan J.C."/>
            <person name="Lara F."/>
            <person name="Munidasa M."/>
            <person name="Palculict T."/>
            <person name="Patil S."/>
            <person name="Pu L.-L."/>
            <person name="Saada N."/>
            <person name="Tang L."/>
            <person name="Weissenberger G."/>
            <person name="Zhu Y."/>
            <person name="Hemphill L."/>
            <person name="Shang Y."/>
            <person name="Youmans B."/>
            <person name="Ayvaz T."/>
            <person name="Ross M."/>
            <person name="Santibanez J."/>
            <person name="Aqrawi P."/>
            <person name="Gross S."/>
            <person name="Joshi V."/>
            <person name="Fowler G."/>
            <person name="Nazareth L."/>
            <person name="Reid J."/>
            <person name="Worley K."/>
            <person name="Petrosino J."/>
            <person name="Highlander S."/>
            <person name="Gibbs R."/>
        </authorList>
    </citation>
    <scope>NUCLEOTIDE SEQUENCE [LARGE SCALE GENOMIC DNA]</scope>
    <source>
        <strain evidence="2 3">ATCC BAA-1640</strain>
    </source>
</reference>
<keyword evidence="1" id="KW-0472">Membrane</keyword>
<dbReference type="Proteomes" id="UP000003280">
    <property type="component" value="Unassembled WGS sequence"/>
</dbReference>
<keyword evidence="3" id="KW-1185">Reference proteome</keyword>
<dbReference type="HOGENOM" id="CLU_2288889_0_0_9"/>
<feature type="transmembrane region" description="Helical" evidence="1">
    <location>
        <begin position="46"/>
        <end position="66"/>
    </location>
</feature>
<evidence type="ECO:0000313" key="3">
    <source>
        <dbReference type="Proteomes" id="UP000003280"/>
    </source>
</evidence>
<dbReference type="AlphaFoldDB" id="E0NMU9"/>
<organism evidence="2 3">
    <name type="scientific">Peptoniphilus duerdenii ATCC BAA-1640</name>
    <dbReference type="NCBI Taxonomy" id="862517"/>
    <lineage>
        <taxon>Bacteria</taxon>
        <taxon>Bacillati</taxon>
        <taxon>Bacillota</taxon>
        <taxon>Tissierellia</taxon>
        <taxon>Tissierellales</taxon>
        <taxon>Peptoniphilaceae</taxon>
        <taxon>Peptoniphilus</taxon>
    </lineage>
</organism>
<evidence type="ECO:0000313" key="2">
    <source>
        <dbReference type="EMBL" id="EFM24917.1"/>
    </source>
</evidence>
<comment type="caution">
    <text evidence="2">The sequence shown here is derived from an EMBL/GenBank/DDBJ whole genome shotgun (WGS) entry which is preliminary data.</text>
</comment>
<accession>E0NMU9</accession>
<dbReference type="RefSeq" id="WP_008902278.1">
    <property type="nucleotide sequence ID" value="NZ_GL397071.1"/>
</dbReference>
<evidence type="ECO:0000256" key="1">
    <source>
        <dbReference type="SAM" id="Phobius"/>
    </source>
</evidence>
<sequence>MGKLLSKITEIFPGNTEYMGVALVIIGVAVFVTLVLNFVARKLKFVKYLPGIVLIFVGLFSIFSVIDNLFDPVSLNNIFIFITCVAAGLVSILFALIIGIVSN</sequence>
<dbReference type="OrthoDB" id="1698491at2"/>
<gene>
    <name evidence="2" type="ORF">HMPREF9225_1488</name>
</gene>
<feature type="transmembrane region" description="Helical" evidence="1">
    <location>
        <begin position="20"/>
        <end position="39"/>
    </location>
</feature>
<dbReference type="EMBL" id="AEEH01000047">
    <property type="protein sequence ID" value="EFM24917.1"/>
    <property type="molecule type" value="Genomic_DNA"/>
</dbReference>
<keyword evidence="1" id="KW-0812">Transmembrane</keyword>
<dbReference type="STRING" id="862517.HMPREF9225_1488"/>
<feature type="transmembrane region" description="Helical" evidence="1">
    <location>
        <begin position="78"/>
        <end position="101"/>
    </location>
</feature>
<proteinExistence type="predicted"/>
<keyword evidence="1" id="KW-1133">Transmembrane helix</keyword>
<name>E0NMU9_9FIRM</name>
<protein>
    <submittedName>
        <fullName evidence="2">Uncharacterized protein</fullName>
    </submittedName>
</protein>